<keyword evidence="3 8" id="KW-0507">mRNA processing</keyword>
<evidence type="ECO:0000313" key="11">
    <source>
        <dbReference type="Proteomes" id="UP000694400"/>
    </source>
</evidence>
<evidence type="ECO:0000256" key="5">
    <source>
        <dbReference type="ARBA" id="ARBA00023187"/>
    </source>
</evidence>
<reference evidence="10" key="3">
    <citation type="submission" date="2025-09" db="UniProtKB">
        <authorList>
            <consortium name="Ensembl"/>
        </authorList>
    </citation>
    <scope>IDENTIFICATION</scope>
</reference>
<dbReference type="AlphaFoldDB" id="A0A8B9R2L0"/>
<evidence type="ECO:0000313" key="10">
    <source>
        <dbReference type="Ensembl" id="ENSAPLP00020004361.1"/>
    </source>
</evidence>
<dbReference type="Ensembl" id="ENSAPLT00020004697.1">
    <property type="protein sequence ID" value="ENSAPLP00020004361.1"/>
    <property type="gene ID" value="ENSAPLG00020003227.1"/>
</dbReference>
<dbReference type="GO" id="GO:0000398">
    <property type="term" value="P:mRNA splicing, via spliceosome"/>
    <property type="evidence" value="ECO:0007669"/>
    <property type="project" value="UniProtKB-UniRule"/>
</dbReference>
<dbReference type="GO" id="GO:0071013">
    <property type="term" value="C:catalytic step 2 spliceosome"/>
    <property type="evidence" value="ECO:0007669"/>
    <property type="project" value="TreeGrafter"/>
</dbReference>
<evidence type="ECO:0000256" key="7">
    <source>
        <dbReference type="ARBA" id="ARBA00045277"/>
    </source>
</evidence>
<comment type="subunit">
    <text evidence="8">May be part of a spliceosome complex.</text>
</comment>
<feature type="compositionally biased region" description="Low complexity" evidence="9">
    <location>
        <begin position="1"/>
        <end position="12"/>
    </location>
</feature>
<feature type="region of interest" description="Disordered" evidence="9">
    <location>
        <begin position="1"/>
        <end position="112"/>
    </location>
</feature>
<dbReference type="GO" id="GO:0071014">
    <property type="term" value="C:post-mRNA release spliceosomal complex"/>
    <property type="evidence" value="ECO:0007669"/>
    <property type="project" value="TreeGrafter"/>
</dbReference>
<accession>A0A8B9R2L0</accession>
<feature type="compositionally biased region" description="Low complexity" evidence="9">
    <location>
        <begin position="94"/>
        <end position="103"/>
    </location>
</feature>
<reference evidence="10" key="2">
    <citation type="submission" date="2025-08" db="UniProtKB">
        <authorList>
            <consortium name="Ensembl"/>
        </authorList>
    </citation>
    <scope>IDENTIFICATION</scope>
</reference>
<keyword evidence="4 8" id="KW-0747">Spliceosome</keyword>
<name>A0A8B9R2L0_ANAPL</name>
<evidence type="ECO:0000256" key="1">
    <source>
        <dbReference type="ARBA" id="ARBA00004123"/>
    </source>
</evidence>
<evidence type="ECO:0000256" key="2">
    <source>
        <dbReference type="ARBA" id="ARBA00010028"/>
    </source>
</evidence>
<keyword evidence="6 8" id="KW-0539">Nucleus</keyword>
<reference evidence="10" key="1">
    <citation type="submission" date="2019-08" db="EMBL/GenBank/DDBJ databases">
        <title>Three high-quality genomes provides insights into domestication of ducks.</title>
        <authorList>
            <person name="Hou Z.C."/>
            <person name="Zhu F."/>
            <person name="Yin Z.T."/>
            <person name="Zhang F."/>
        </authorList>
    </citation>
    <scope>NUCLEOTIDE SEQUENCE [LARGE SCALE GENOMIC DNA]</scope>
</reference>
<comment type="similarity">
    <text evidence="2 8">Belongs to the SYF2 family.</text>
</comment>
<evidence type="ECO:0000256" key="9">
    <source>
        <dbReference type="SAM" id="MobiDB-lite"/>
    </source>
</evidence>
<dbReference type="PANTHER" id="PTHR13264:SF5">
    <property type="entry name" value="PRE-MRNA-SPLICING FACTOR SYF2"/>
    <property type="match status" value="1"/>
</dbReference>
<dbReference type="Proteomes" id="UP000694400">
    <property type="component" value="Chromosome 24"/>
</dbReference>
<dbReference type="InterPro" id="IPR013260">
    <property type="entry name" value="mRNA_splic_SYF2"/>
</dbReference>
<comment type="function">
    <text evidence="7">Involved in pre-mRNA splicing as component of the spliceosome.</text>
</comment>
<evidence type="ECO:0000256" key="6">
    <source>
        <dbReference type="ARBA" id="ARBA00023242"/>
    </source>
</evidence>
<organism evidence="10 11">
    <name type="scientific">Anas platyrhynchos</name>
    <name type="common">Mallard</name>
    <name type="synonym">Anas boschas</name>
    <dbReference type="NCBI Taxonomy" id="8839"/>
    <lineage>
        <taxon>Eukaryota</taxon>
        <taxon>Metazoa</taxon>
        <taxon>Chordata</taxon>
        <taxon>Craniata</taxon>
        <taxon>Vertebrata</taxon>
        <taxon>Euteleostomi</taxon>
        <taxon>Archelosauria</taxon>
        <taxon>Archosauria</taxon>
        <taxon>Dinosauria</taxon>
        <taxon>Saurischia</taxon>
        <taxon>Theropoda</taxon>
        <taxon>Coelurosauria</taxon>
        <taxon>Aves</taxon>
        <taxon>Neognathae</taxon>
        <taxon>Galloanserae</taxon>
        <taxon>Anseriformes</taxon>
        <taxon>Anatidae</taxon>
        <taxon>Anatinae</taxon>
        <taxon>Anas</taxon>
    </lineage>
</organism>
<proteinExistence type="inferred from homology"/>
<dbReference type="GO" id="GO:0000974">
    <property type="term" value="C:Prp19 complex"/>
    <property type="evidence" value="ECO:0007669"/>
    <property type="project" value="TreeGrafter"/>
</dbReference>
<feature type="compositionally biased region" description="Low complexity" evidence="9">
    <location>
        <begin position="67"/>
        <end position="76"/>
    </location>
</feature>
<feature type="compositionally biased region" description="Low complexity" evidence="9">
    <location>
        <begin position="33"/>
        <end position="42"/>
    </location>
</feature>
<protein>
    <recommendedName>
        <fullName evidence="8">Pre-mRNA-splicing factor SYF2</fullName>
    </recommendedName>
</protein>
<feature type="compositionally biased region" description="Gly residues" evidence="9">
    <location>
        <begin position="50"/>
        <end position="66"/>
    </location>
</feature>
<dbReference type="Pfam" id="PF08231">
    <property type="entry name" value="SYF2"/>
    <property type="match status" value="1"/>
</dbReference>
<comment type="subcellular location">
    <subcellularLocation>
        <location evidence="1 8">Nucleus</location>
    </subcellularLocation>
</comment>
<evidence type="ECO:0000256" key="8">
    <source>
        <dbReference type="RuleBase" id="RU367148"/>
    </source>
</evidence>
<dbReference type="PANTHER" id="PTHR13264">
    <property type="entry name" value="GCIP-INTERACTING PROTEIN P29"/>
    <property type="match status" value="1"/>
</dbReference>
<evidence type="ECO:0000256" key="3">
    <source>
        <dbReference type="ARBA" id="ARBA00022664"/>
    </source>
</evidence>
<feature type="compositionally biased region" description="Basic and acidic residues" evidence="9">
    <location>
        <begin position="20"/>
        <end position="29"/>
    </location>
</feature>
<keyword evidence="5 8" id="KW-0508">mRNA splicing</keyword>
<sequence>MAEVAAAAAAEARGCSEAPDGVRRPRGDPARPGPASRGARGSVRFVPGLLGLGGRGTAQPGGGGAEAGAVAAQVPRAPHEAGARRWGGGECGRPGRAWAASRGARGRDPRTAGPRCREYPGLWGVEFDASAELCEPLCSQNEARKLNHQEVVEEDKRLKLPPNWEAKKARLEWELKVEEKKKECAARGEDYERVKLLEISAEDAERWERKKKRKNPDLGFSVVKHCTQHLTAFSMELTCQLRRGLIEWLQILKNKLKNVKNTAEDVLTMMMRTLTTLMREMPSSIRRQRGFMGSTQLKLNRTWREEQLSERTYEVHPAASPCLLKFDVDILHALLNCIRNILGRPQSNLYNQ</sequence>
<evidence type="ECO:0000256" key="4">
    <source>
        <dbReference type="ARBA" id="ARBA00022728"/>
    </source>
</evidence>